<comment type="caution">
    <text evidence="5">The sequence shown here is derived from an EMBL/GenBank/DDBJ whole genome shotgun (WGS) entry which is preliminary data.</text>
</comment>
<dbReference type="Gene3D" id="3.30.300.160">
    <property type="entry name" value="Type II secretion system, protein E, N-terminal domain"/>
    <property type="match status" value="1"/>
</dbReference>
<dbReference type="GO" id="GO:0016887">
    <property type="term" value="F:ATP hydrolysis activity"/>
    <property type="evidence" value="ECO:0007669"/>
    <property type="project" value="TreeGrafter"/>
</dbReference>
<dbReference type="PANTHER" id="PTHR30258:SF2">
    <property type="entry name" value="COMG OPERON PROTEIN 1"/>
    <property type="match status" value="1"/>
</dbReference>
<dbReference type="GO" id="GO:0005886">
    <property type="term" value="C:plasma membrane"/>
    <property type="evidence" value="ECO:0007669"/>
    <property type="project" value="TreeGrafter"/>
</dbReference>
<dbReference type="Gene3D" id="3.40.50.300">
    <property type="entry name" value="P-loop containing nucleotide triphosphate hydrolases"/>
    <property type="match status" value="1"/>
</dbReference>
<accession>A0A177N5F9</accession>
<dbReference type="PROSITE" id="PS00662">
    <property type="entry name" value="T2SP_E"/>
    <property type="match status" value="1"/>
</dbReference>
<dbReference type="SUPFAM" id="SSF52540">
    <property type="entry name" value="P-loop containing nucleoside triphosphate hydrolases"/>
    <property type="match status" value="1"/>
</dbReference>
<dbReference type="Pfam" id="PF05157">
    <property type="entry name" value="MshEN"/>
    <property type="match status" value="1"/>
</dbReference>
<evidence type="ECO:0000256" key="2">
    <source>
        <dbReference type="ARBA" id="ARBA00022741"/>
    </source>
</evidence>
<feature type="domain" description="Bacterial type II secretion system protein E" evidence="4">
    <location>
        <begin position="432"/>
        <end position="446"/>
    </location>
</feature>
<reference evidence="5 6" key="1">
    <citation type="submission" date="2016-03" db="EMBL/GenBank/DDBJ databases">
        <authorList>
            <person name="Ploux O."/>
        </authorList>
    </citation>
    <scope>NUCLEOTIDE SEQUENCE [LARGE SCALE GENOMIC DNA]</scope>
    <source>
        <strain evidence="5 6">R-45378</strain>
    </source>
</reference>
<keyword evidence="2" id="KW-0547">Nucleotide-binding</keyword>
<dbReference type="Proteomes" id="UP000077857">
    <property type="component" value="Unassembled WGS sequence"/>
</dbReference>
<dbReference type="InterPro" id="IPR007831">
    <property type="entry name" value="T2SS_GspE_N"/>
</dbReference>
<dbReference type="SUPFAM" id="SSF160246">
    <property type="entry name" value="EspE N-terminal domain-like"/>
    <property type="match status" value="1"/>
</dbReference>
<dbReference type="PANTHER" id="PTHR30258">
    <property type="entry name" value="TYPE II SECRETION SYSTEM PROTEIN GSPE-RELATED"/>
    <property type="match status" value="1"/>
</dbReference>
<dbReference type="AlphaFoldDB" id="A0A177N5F9"/>
<dbReference type="CDD" id="cd01129">
    <property type="entry name" value="PulE-GspE-like"/>
    <property type="match status" value="1"/>
</dbReference>
<dbReference type="GO" id="GO:0005524">
    <property type="term" value="F:ATP binding"/>
    <property type="evidence" value="ECO:0007669"/>
    <property type="project" value="UniProtKB-KW"/>
</dbReference>
<dbReference type="Gene3D" id="3.30.450.90">
    <property type="match status" value="1"/>
</dbReference>
<keyword evidence="3" id="KW-0067">ATP-binding</keyword>
<gene>
    <name evidence="5" type="ORF">A1507_02920</name>
</gene>
<dbReference type="InterPro" id="IPR037257">
    <property type="entry name" value="T2SS_E_N_sf"/>
</dbReference>
<evidence type="ECO:0000313" key="5">
    <source>
        <dbReference type="EMBL" id="OAI12449.1"/>
    </source>
</evidence>
<proteinExistence type="inferred from homology"/>
<comment type="similarity">
    <text evidence="1">Belongs to the GSP E family.</text>
</comment>
<dbReference type="InterPro" id="IPR027417">
    <property type="entry name" value="P-loop_NTPase"/>
</dbReference>
<evidence type="ECO:0000256" key="1">
    <source>
        <dbReference type="ARBA" id="ARBA00006611"/>
    </source>
</evidence>
<dbReference type="Pfam" id="PF00437">
    <property type="entry name" value="T2SSE"/>
    <property type="match status" value="1"/>
</dbReference>
<dbReference type="OrthoDB" id="9804785at2"/>
<dbReference type="RefSeq" id="WP_064042003.1">
    <property type="nucleotide sequence ID" value="NZ_LUUJ01000110.1"/>
</dbReference>
<protein>
    <submittedName>
        <fullName evidence="5">Secretion system protein E</fullName>
    </submittedName>
</protein>
<evidence type="ECO:0000256" key="3">
    <source>
        <dbReference type="ARBA" id="ARBA00022840"/>
    </source>
</evidence>
<sequence>MKPNDGSSPGSGTNFAESFLELLVAQGAVDADKLKYARRVQAKLESPKPILVVLCDLGYVTHEQLVEVFRSHPVKVKLGLFLVEFGFIGNTDLQLALAQQQQDAGRKRLGEILVERNLISEAKMLEVLADLMGISVIDLSVANIDQSLMNKPMLKAANKHCFLPVEKQVDGVLVAFGDPLDQAAIETARHVLGAEVIPAVGRYSQIMRFLLNYERNSRSDKAAVGEQSAVTLVNQIFEDAIRQSASDIHIEPLEHKLRIRFRIDGMMVHFRDFPIEMAQALISRIKVMAGADIAEKRRHQDGRVLFEQVATNHVVDMRASFFSTINGEKIVLRLLNRKTELLDIHEVGMAPLMLERFVQDSLDVPTGVVIITGPTGSGKTTTLYSAVDYLNGPEVSIVSAEDPVEYVIDGVAQCSINPKINLTYEETLRHIVRQDPDIIVLGEIRDRFSADTAIQAALTGHKVLTTFHTEDSIGGLLRLLNMEIEAFLISSTVVSVVAQRLLRRVCRHCAEPFQPDQALLRRLNLTADDMVGAHFLFGKGCDKCRFTGYSGRVCVFELLSMNELVKDAILQRKTSYEIRRVSLETAGLVTLVEDGLVKAAAGMTSLQEVVRNLPRFGKPRPLYELRRLLGSR</sequence>
<evidence type="ECO:0000313" key="6">
    <source>
        <dbReference type="Proteomes" id="UP000077857"/>
    </source>
</evidence>
<dbReference type="EMBL" id="LUUJ01000110">
    <property type="protein sequence ID" value="OAI12449.1"/>
    <property type="molecule type" value="Genomic_DNA"/>
</dbReference>
<dbReference type="InterPro" id="IPR001482">
    <property type="entry name" value="T2SS/T4SS_dom"/>
</dbReference>
<name>A0A177N5F9_9GAMM</name>
<organism evidence="5 6">
    <name type="scientific">Methylomonas koyamae</name>
    <dbReference type="NCBI Taxonomy" id="702114"/>
    <lineage>
        <taxon>Bacteria</taxon>
        <taxon>Pseudomonadati</taxon>
        <taxon>Pseudomonadota</taxon>
        <taxon>Gammaproteobacteria</taxon>
        <taxon>Methylococcales</taxon>
        <taxon>Methylococcaceae</taxon>
        <taxon>Methylomonas</taxon>
    </lineage>
</organism>
<evidence type="ECO:0000259" key="4">
    <source>
        <dbReference type="PROSITE" id="PS00662"/>
    </source>
</evidence>